<evidence type="ECO:0000313" key="2">
    <source>
        <dbReference type="Proteomes" id="UP001162501"/>
    </source>
</evidence>
<proteinExistence type="predicted"/>
<dbReference type="Proteomes" id="UP001162501">
    <property type="component" value="Chromosome 33"/>
</dbReference>
<reference evidence="1" key="1">
    <citation type="submission" date="2023-05" db="EMBL/GenBank/DDBJ databases">
        <authorList>
            <consortium name="ELIXIR-Norway"/>
        </authorList>
    </citation>
    <scope>NUCLEOTIDE SEQUENCE</scope>
</reference>
<reference evidence="1" key="2">
    <citation type="submission" date="2025-03" db="EMBL/GenBank/DDBJ databases">
        <authorList>
            <consortium name="ELIXIR-Norway"/>
            <consortium name="Elixir Norway"/>
        </authorList>
    </citation>
    <scope>NUCLEOTIDE SEQUENCE</scope>
</reference>
<name>A0AC59ZQ51_RANTA</name>
<dbReference type="EMBL" id="OX596117">
    <property type="protein sequence ID" value="CAN0486491.1"/>
    <property type="molecule type" value="Genomic_DNA"/>
</dbReference>
<gene>
    <name evidence="1" type="ORF">MRATA1EN22A_LOCUS21310</name>
</gene>
<protein>
    <submittedName>
        <fullName evidence="1">Uncharacterized protein</fullName>
    </submittedName>
</protein>
<accession>A0AC59ZQ51</accession>
<evidence type="ECO:0000313" key="1">
    <source>
        <dbReference type="EMBL" id="CAN0486491.1"/>
    </source>
</evidence>
<sequence>MFSFHPKKKADSTLDHHSPILFFPVAPGNHQSIFCLSEFAHYGHSTSMDSYSICPVVSGFFYIMFSRCIHVLTDIGTVSPLHVNEFHSESPFVNPIFRKSNKVSLGTQPAQLAI</sequence>
<organism evidence="1 2">
    <name type="scientific">Rangifer tarandus platyrhynchus</name>
    <name type="common">Svalbard reindeer</name>
    <dbReference type="NCBI Taxonomy" id="3082113"/>
    <lineage>
        <taxon>Eukaryota</taxon>
        <taxon>Metazoa</taxon>
        <taxon>Chordata</taxon>
        <taxon>Craniata</taxon>
        <taxon>Vertebrata</taxon>
        <taxon>Euteleostomi</taxon>
        <taxon>Mammalia</taxon>
        <taxon>Eutheria</taxon>
        <taxon>Laurasiatheria</taxon>
        <taxon>Artiodactyla</taxon>
        <taxon>Ruminantia</taxon>
        <taxon>Pecora</taxon>
        <taxon>Cervidae</taxon>
        <taxon>Odocoileinae</taxon>
        <taxon>Rangifer</taxon>
    </lineage>
</organism>